<name>A0A8J2V8I8_9FLAO</name>
<dbReference type="EMBL" id="BMGK01000001">
    <property type="protein sequence ID" value="GGD82513.1"/>
    <property type="molecule type" value="Genomic_DNA"/>
</dbReference>
<dbReference type="RefSeq" id="WP_188438830.1">
    <property type="nucleotide sequence ID" value="NZ_BMGK01000001.1"/>
</dbReference>
<keyword evidence="3" id="KW-1185">Reference proteome</keyword>
<protein>
    <submittedName>
        <fullName evidence="2">Uncharacterized protein</fullName>
    </submittedName>
</protein>
<keyword evidence="1" id="KW-0812">Transmembrane</keyword>
<keyword evidence="1" id="KW-1133">Transmembrane helix</keyword>
<dbReference type="Proteomes" id="UP000652231">
    <property type="component" value="Unassembled WGS sequence"/>
</dbReference>
<feature type="transmembrane region" description="Helical" evidence="1">
    <location>
        <begin position="29"/>
        <end position="51"/>
    </location>
</feature>
<reference evidence="2" key="1">
    <citation type="journal article" date="2014" name="Int. J. Syst. Evol. Microbiol.">
        <title>Complete genome sequence of Corynebacterium casei LMG S-19264T (=DSM 44701T), isolated from a smear-ripened cheese.</title>
        <authorList>
            <consortium name="US DOE Joint Genome Institute (JGI-PGF)"/>
            <person name="Walter F."/>
            <person name="Albersmeier A."/>
            <person name="Kalinowski J."/>
            <person name="Ruckert C."/>
        </authorList>
    </citation>
    <scope>NUCLEOTIDE SEQUENCE</scope>
    <source>
        <strain evidence="2">CGMCC 1.12924</strain>
    </source>
</reference>
<reference evidence="2" key="2">
    <citation type="submission" date="2020-09" db="EMBL/GenBank/DDBJ databases">
        <authorList>
            <person name="Sun Q."/>
            <person name="Zhou Y."/>
        </authorList>
    </citation>
    <scope>NUCLEOTIDE SEQUENCE</scope>
    <source>
        <strain evidence="2">CGMCC 1.12924</strain>
    </source>
</reference>
<dbReference type="AlphaFoldDB" id="A0A8J2V8I8"/>
<evidence type="ECO:0000313" key="2">
    <source>
        <dbReference type="EMBL" id="GGD82513.1"/>
    </source>
</evidence>
<proteinExistence type="predicted"/>
<gene>
    <name evidence="2" type="ORF">GCM10011312_03420</name>
</gene>
<keyword evidence="1" id="KW-0472">Membrane</keyword>
<evidence type="ECO:0000313" key="3">
    <source>
        <dbReference type="Proteomes" id="UP000652231"/>
    </source>
</evidence>
<comment type="caution">
    <text evidence="2">The sequence shown here is derived from an EMBL/GenBank/DDBJ whole genome shotgun (WGS) entry which is preliminary data.</text>
</comment>
<organism evidence="2 3">
    <name type="scientific">Planktosalinus lacus</name>
    <dbReference type="NCBI Taxonomy" id="1526573"/>
    <lineage>
        <taxon>Bacteria</taxon>
        <taxon>Pseudomonadati</taxon>
        <taxon>Bacteroidota</taxon>
        <taxon>Flavobacteriia</taxon>
        <taxon>Flavobacteriales</taxon>
        <taxon>Flavobacteriaceae</taxon>
        <taxon>Planktosalinus</taxon>
    </lineage>
</organism>
<sequence>MKVLIKLFFLAAVGLVVSGFYYKSEDLGLGDLLIGLGVAAGFFVVMPMFLYHRWKDRDVKDYMLTKDSFKKMREFETNKEAASKNQTSSDS</sequence>
<evidence type="ECO:0000256" key="1">
    <source>
        <dbReference type="SAM" id="Phobius"/>
    </source>
</evidence>
<accession>A0A8J2V8I8</accession>